<sequence length="126" mass="14459">MGRILSSCTNWTVCCLGELEISLFRVPFWNWILSSCTNWTVCCLGELAYLSCQGSFLELDSFFVAQVERLPRWWTAASFFGKCLNTCPLQLCNGRRVDVPDSGRPACWRVDFRDGRRHLSIRVPTL</sequence>
<dbReference type="Proteomes" id="UP000226192">
    <property type="component" value="Unassembled WGS sequence"/>
</dbReference>
<gene>
    <name evidence="1" type="ORF">CDD81_841</name>
</gene>
<name>A0A2C5X8C2_9HYPO</name>
<organism evidence="1 2">
    <name type="scientific">Ophiocordyceps australis</name>
    <dbReference type="NCBI Taxonomy" id="1399860"/>
    <lineage>
        <taxon>Eukaryota</taxon>
        <taxon>Fungi</taxon>
        <taxon>Dikarya</taxon>
        <taxon>Ascomycota</taxon>
        <taxon>Pezizomycotina</taxon>
        <taxon>Sordariomycetes</taxon>
        <taxon>Hypocreomycetidae</taxon>
        <taxon>Hypocreales</taxon>
        <taxon>Ophiocordycipitaceae</taxon>
        <taxon>Ophiocordyceps</taxon>
    </lineage>
</organism>
<comment type="caution">
    <text evidence="1">The sequence shown here is derived from an EMBL/GenBank/DDBJ whole genome shotgun (WGS) entry which is preliminary data.</text>
</comment>
<keyword evidence="2" id="KW-1185">Reference proteome</keyword>
<reference evidence="1 2" key="1">
    <citation type="submission" date="2017-06" db="EMBL/GenBank/DDBJ databases">
        <title>Ant-infecting Ophiocordyceps genomes reveal a high diversity of potential behavioral manipulation genes and a possible major role for enterotoxins.</title>
        <authorList>
            <person name="De Bekker C."/>
            <person name="Evans H.C."/>
            <person name="Brachmann A."/>
            <person name="Hughes D.P."/>
        </authorList>
    </citation>
    <scope>NUCLEOTIDE SEQUENCE [LARGE SCALE GENOMIC DNA]</scope>
    <source>
        <strain evidence="1 2">Map64</strain>
    </source>
</reference>
<dbReference type="AlphaFoldDB" id="A0A2C5X8C2"/>
<dbReference type="EMBL" id="NJET01000119">
    <property type="protein sequence ID" value="PHH61019.1"/>
    <property type="molecule type" value="Genomic_DNA"/>
</dbReference>
<evidence type="ECO:0000313" key="2">
    <source>
        <dbReference type="Proteomes" id="UP000226192"/>
    </source>
</evidence>
<accession>A0A2C5X8C2</accession>
<evidence type="ECO:0000313" key="1">
    <source>
        <dbReference type="EMBL" id="PHH61019.1"/>
    </source>
</evidence>
<protein>
    <submittedName>
        <fullName evidence="1">Uncharacterized protein</fullName>
    </submittedName>
</protein>
<proteinExistence type="predicted"/>